<evidence type="ECO:0000256" key="4">
    <source>
        <dbReference type="ARBA" id="ARBA00022824"/>
    </source>
</evidence>
<keyword evidence="3 9" id="KW-0812">Transmembrane</keyword>
<evidence type="ECO:0000256" key="3">
    <source>
        <dbReference type="ARBA" id="ARBA00022692"/>
    </source>
</evidence>
<evidence type="ECO:0000256" key="6">
    <source>
        <dbReference type="ARBA" id="ARBA00023136"/>
    </source>
</evidence>
<evidence type="ECO:0000256" key="1">
    <source>
        <dbReference type="ARBA" id="ARBA00004477"/>
    </source>
</evidence>
<dbReference type="GO" id="GO:0005789">
    <property type="term" value="C:endoplasmic reticulum membrane"/>
    <property type="evidence" value="ECO:0007669"/>
    <property type="project" value="UniProtKB-SubCell"/>
</dbReference>
<evidence type="ECO:0000256" key="9">
    <source>
        <dbReference type="RuleBase" id="RU362006"/>
    </source>
</evidence>
<dbReference type="InParanoid" id="A0A674HG30"/>
<accession>A0A674HG30</accession>
<reference evidence="11" key="2">
    <citation type="submission" date="2025-08" db="UniProtKB">
        <authorList>
            <consortium name="Ensembl"/>
        </authorList>
    </citation>
    <scope>IDENTIFICATION</scope>
</reference>
<dbReference type="AlphaFoldDB" id="A0A674HG30"/>
<keyword evidence="5 9" id="KW-1133">Transmembrane helix</keyword>
<evidence type="ECO:0000313" key="11">
    <source>
        <dbReference type="Ensembl" id="ENSTGUP00000033937.1"/>
    </source>
</evidence>
<proteinExistence type="inferred from homology"/>
<reference evidence="11 12" key="1">
    <citation type="journal article" date="2010" name="Nature">
        <title>The genome of a songbird.</title>
        <authorList>
            <person name="Warren W.C."/>
            <person name="Clayton D.F."/>
            <person name="Ellegren H."/>
            <person name="Arnold A.P."/>
            <person name="Hillier L.W."/>
            <person name="Kunstner A."/>
            <person name="Searle S."/>
            <person name="White S."/>
            <person name="Vilella A.J."/>
            <person name="Fairley S."/>
            <person name="Heger A."/>
            <person name="Kong L."/>
            <person name="Ponting C.P."/>
            <person name="Jarvis E.D."/>
            <person name="Mello C.V."/>
            <person name="Minx P."/>
            <person name="Lovell P."/>
            <person name="Velho T.A."/>
            <person name="Ferris M."/>
            <person name="Balakrishnan C.N."/>
            <person name="Sinha S."/>
            <person name="Blatti C."/>
            <person name="London S.E."/>
            <person name="Li Y."/>
            <person name="Lin Y.C."/>
            <person name="George J."/>
            <person name="Sweedler J."/>
            <person name="Southey B."/>
            <person name="Gunaratne P."/>
            <person name="Watson M."/>
            <person name="Nam K."/>
            <person name="Backstrom N."/>
            <person name="Smeds L."/>
            <person name="Nabholz B."/>
            <person name="Itoh Y."/>
            <person name="Whitney O."/>
            <person name="Pfenning A.R."/>
            <person name="Howard J."/>
            <person name="Volker M."/>
            <person name="Skinner B.M."/>
            <person name="Griffin D.K."/>
            <person name="Ye L."/>
            <person name="McLaren W.M."/>
            <person name="Flicek P."/>
            <person name="Quesada V."/>
            <person name="Velasco G."/>
            <person name="Lopez-Otin C."/>
            <person name="Puente X.S."/>
            <person name="Olender T."/>
            <person name="Lancet D."/>
            <person name="Smit A.F."/>
            <person name="Hubley R."/>
            <person name="Konkel M.K."/>
            <person name="Walker J.A."/>
            <person name="Batzer M.A."/>
            <person name="Gu W."/>
            <person name="Pollock D.D."/>
            <person name="Chen L."/>
            <person name="Cheng Z."/>
            <person name="Eichler E.E."/>
            <person name="Stapley J."/>
            <person name="Slate J."/>
            <person name="Ekblom R."/>
            <person name="Birkhead T."/>
            <person name="Burke T."/>
            <person name="Burt D."/>
            <person name="Scharff C."/>
            <person name="Adam I."/>
            <person name="Richard H."/>
            <person name="Sultan M."/>
            <person name="Soldatov A."/>
            <person name="Lehrach H."/>
            <person name="Edwards S.V."/>
            <person name="Yang S.P."/>
            <person name="Li X."/>
            <person name="Graves T."/>
            <person name="Fulton L."/>
            <person name="Nelson J."/>
            <person name="Chinwalla A."/>
            <person name="Hou S."/>
            <person name="Mardis E.R."/>
            <person name="Wilson R.K."/>
        </authorList>
    </citation>
    <scope>NUCLEOTIDE SEQUENCE [LARGE SCALE GENOMIC DNA]</scope>
</reference>
<dbReference type="Ensembl" id="ENSTGUT00000044245.1">
    <property type="protein sequence ID" value="ENSTGUP00000033937.1"/>
    <property type="gene ID" value="ENSTGUG00000019797.1"/>
</dbReference>
<feature type="transmembrane region" description="Helical" evidence="9">
    <location>
        <begin position="145"/>
        <end position="166"/>
    </location>
</feature>
<name>A0A674HG30_TAEGU</name>
<evidence type="ECO:0000313" key="12">
    <source>
        <dbReference type="Proteomes" id="UP000007754"/>
    </source>
</evidence>
<dbReference type="PANTHER" id="PTHR12300:SF133">
    <property type="entry name" value="RECEPTOR EXPRESSION-ENHANCING PROTEIN 6"/>
    <property type="match status" value="1"/>
</dbReference>
<protein>
    <recommendedName>
        <fullName evidence="9">Receptor expression-enhancing protein</fullName>
    </recommendedName>
</protein>
<feature type="region of interest" description="Disordered" evidence="10">
    <location>
        <begin position="275"/>
        <end position="317"/>
    </location>
</feature>
<dbReference type="InterPro" id="IPR004345">
    <property type="entry name" value="TB2_DP1_HVA22"/>
</dbReference>
<keyword evidence="6 9" id="KW-0472">Membrane</keyword>
<feature type="transmembrane region" description="Helical" evidence="9">
    <location>
        <begin position="230"/>
        <end position="248"/>
    </location>
</feature>
<organism evidence="11 12">
    <name type="scientific">Taeniopygia guttata</name>
    <name type="common">Zebra finch</name>
    <name type="synonym">Poephila guttata</name>
    <dbReference type="NCBI Taxonomy" id="59729"/>
    <lineage>
        <taxon>Eukaryota</taxon>
        <taxon>Metazoa</taxon>
        <taxon>Chordata</taxon>
        <taxon>Craniata</taxon>
        <taxon>Vertebrata</taxon>
        <taxon>Euteleostomi</taxon>
        <taxon>Archelosauria</taxon>
        <taxon>Archosauria</taxon>
        <taxon>Dinosauria</taxon>
        <taxon>Saurischia</taxon>
        <taxon>Theropoda</taxon>
        <taxon>Coelurosauria</taxon>
        <taxon>Aves</taxon>
        <taxon>Neognathae</taxon>
        <taxon>Neoaves</taxon>
        <taxon>Telluraves</taxon>
        <taxon>Australaves</taxon>
        <taxon>Passeriformes</taxon>
        <taxon>Passeroidea</taxon>
        <taxon>Estrildidae</taxon>
        <taxon>Estrildinae</taxon>
        <taxon>Taeniopygia</taxon>
    </lineage>
</organism>
<reference evidence="11" key="3">
    <citation type="submission" date="2025-09" db="UniProtKB">
        <authorList>
            <consortium name="Ensembl"/>
        </authorList>
    </citation>
    <scope>IDENTIFICATION</scope>
</reference>
<dbReference type="Proteomes" id="UP000007754">
    <property type="component" value="Chromosome 28"/>
</dbReference>
<feature type="transmembrane region" description="Helical" evidence="9">
    <location>
        <begin position="203"/>
        <end position="224"/>
    </location>
</feature>
<evidence type="ECO:0000256" key="7">
    <source>
        <dbReference type="ARBA" id="ARBA00023329"/>
    </source>
</evidence>
<feature type="transmembrane region" description="Helical" evidence="9">
    <location>
        <begin position="51"/>
        <end position="72"/>
    </location>
</feature>
<evidence type="ECO:0000256" key="10">
    <source>
        <dbReference type="SAM" id="MobiDB-lite"/>
    </source>
</evidence>
<feature type="transmembrane region" description="Helical" evidence="9">
    <location>
        <begin position="172"/>
        <end position="191"/>
    </location>
</feature>
<feature type="transmembrane region" description="Helical" evidence="9">
    <location>
        <begin position="92"/>
        <end position="113"/>
    </location>
</feature>
<keyword evidence="4" id="KW-0256">Endoplasmic reticulum</keyword>
<comment type="subcellular location">
    <subcellularLocation>
        <location evidence="8">Cytoplasmic vesicle</location>
        <location evidence="8">Clathrin-coated vesicle membrane</location>
        <topology evidence="8">Multi-pass membrane protein</topology>
    </subcellularLocation>
    <subcellularLocation>
        <location evidence="1">Endoplasmic reticulum membrane</location>
        <topology evidence="1">Multi-pass membrane protein</topology>
    </subcellularLocation>
    <subcellularLocation>
        <location evidence="9">Membrane</location>
        <topology evidence="9">Multi-pass membrane protein</topology>
    </subcellularLocation>
</comment>
<dbReference type="Pfam" id="PF03134">
    <property type="entry name" value="TB2_DP1_HVA22"/>
    <property type="match status" value="1"/>
</dbReference>
<sequence>MAGKPLRPSWKGWERASPEQPVGRFPPGWAIWEGGASPGLQQPWPSFLPSFLSSLFSSFFPSLFLSLFPSFLPFLLPSSSSLFPSLFPFSLLASFLVSFLTSFLVSFLSLFLLPSSPLPSFLLPSTSDLVYSSFFPSSFHFRSRLLFLLSFFLPLPISSTLPSFLLPSLFPSLFPCFIPSFLVSFLSIKAIESNSKEDDTMWLTYWVVYGVFSIAEFFSDLFLYWFPFYYAGKCLFLVWCMAPVPWNGSQVIYRTIIRPFFPQAPPRVDNMMGDIGTQGPGRGLHRHPGRRQSIPEPDRVSAERRSERGTGAIGTGTQRRYGHRYRHWRPQYRPVLQYWYSILRSGTKSS</sequence>
<feature type="region of interest" description="Disordered" evidence="10">
    <location>
        <begin position="1"/>
        <end position="21"/>
    </location>
</feature>
<evidence type="ECO:0000256" key="5">
    <source>
        <dbReference type="ARBA" id="ARBA00022989"/>
    </source>
</evidence>
<feature type="compositionally biased region" description="Basic and acidic residues" evidence="10">
    <location>
        <begin position="296"/>
        <end position="308"/>
    </location>
</feature>
<comment type="caution">
    <text evidence="9">Lacks conserved residue(s) required for the propagation of feature annotation.</text>
</comment>
<dbReference type="PANTHER" id="PTHR12300">
    <property type="entry name" value="HVA22-LIKE PROTEINS"/>
    <property type="match status" value="1"/>
</dbReference>
<dbReference type="GO" id="GO:0030665">
    <property type="term" value="C:clathrin-coated vesicle membrane"/>
    <property type="evidence" value="ECO:0007669"/>
    <property type="project" value="UniProtKB-SubCell"/>
</dbReference>
<keyword evidence="12" id="KW-1185">Reference proteome</keyword>
<evidence type="ECO:0000256" key="2">
    <source>
        <dbReference type="ARBA" id="ARBA00008573"/>
    </source>
</evidence>
<comment type="similarity">
    <text evidence="2 9">Belongs to the DP1 family.</text>
</comment>
<dbReference type="GeneTree" id="ENSGT00940000161493"/>
<keyword evidence="7" id="KW-0968">Cytoplasmic vesicle</keyword>
<evidence type="ECO:0000256" key="8">
    <source>
        <dbReference type="ARBA" id="ARBA00029431"/>
    </source>
</evidence>